<dbReference type="Proteomes" id="UP000214880">
    <property type="component" value="Unassembled WGS sequence"/>
</dbReference>
<dbReference type="GO" id="GO:0005829">
    <property type="term" value="C:cytosol"/>
    <property type="evidence" value="ECO:0007669"/>
    <property type="project" value="TreeGrafter"/>
</dbReference>
<protein>
    <submittedName>
        <fullName evidence="2">Pilus assembly protein CpaE</fullName>
    </submittedName>
</protein>
<evidence type="ECO:0000259" key="1">
    <source>
        <dbReference type="Pfam" id="PF01656"/>
    </source>
</evidence>
<dbReference type="GO" id="GO:0051782">
    <property type="term" value="P:negative regulation of cell division"/>
    <property type="evidence" value="ECO:0007669"/>
    <property type="project" value="TreeGrafter"/>
</dbReference>
<reference evidence="2 3" key="1">
    <citation type="submission" date="2016-10" db="EMBL/GenBank/DDBJ databases">
        <authorList>
            <person name="de Groot N.N."/>
        </authorList>
    </citation>
    <scope>NUCLEOTIDE SEQUENCE [LARGE SCALE GENOMIC DNA]</scope>
    <source>
        <strain evidence="2 3">DSM 1736</strain>
    </source>
</reference>
<sequence length="273" mass="30462">MEKSVRSGIVLTIFSTASAVGKTLLGVNMAAELARNGYKVCVVDLDLQFGDVCNYLQMSPLKTIYDAQLAAERAVDTMGSSEYIIRYERGGAAFSVLAAPLRLEEAYNILTPAVTALLGRLRREYDYIVLDTAAAFSDLNLAVMDLSTIITFVGIVDFIPTIKNMKVGYDTMRSIGYDKSKIRFILNRSNSKTHIELQDVEQLLEERFYHVLPNDFSTALNSIHQGIPLVFGREKSPLGQSLQELVAKYTNRLPQVNDQENASLSSWIKRLFT</sequence>
<dbReference type="InterPro" id="IPR050625">
    <property type="entry name" value="ParA/MinD_ATPase"/>
</dbReference>
<accession>A0A1H0A4I3</accession>
<dbReference type="STRING" id="146817.SAMN04488502_11635"/>
<dbReference type="PANTHER" id="PTHR43384:SF13">
    <property type="entry name" value="SLR0110 PROTEIN"/>
    <property type="match status" value="1"/>
</dbReference>
<proteinExistence type="predicted"/>
<evidence type="ECO:0000313" key="2">
    <source>
        <dbReference type="EMBL" id="SDN27626.1"/>
    </source>
</evidence>
<dbReference type="GO" id="GO:0016887">
    <property type="term" value="F:ATP hydrolysis activity"/>
    <property type="evidence" value="ECO:0007669"/>
    <property type="project" value="TreeGrafter"/>
</dbReference>
<keyword evidence="3" id="KW-1185">Reference proteome</keyword>
<dbReference type="Gene3D" id="3.40.50.300">
    <property type="entry name" value="P-loop containing nucleotide triphosphate hydrolases"/>
    <property type="match status" value="1"/>
</dbReference>
<feature type="domain" description="CobQ/CobB/MinD/ParA nucleotide binding" evidence="1">
    <location>
        <begin position="11"/>
        <end position="216"/>
    </location>
</feature>
<name>A0A1H0A4I3_9FIRM</name>
<dbReference type="AlphaFoldDB" id="A0A1H0A4I3"/>
<dbReference type="InterPro" id="IPR002586">
    <property type="entry name" value="CobQ/CobB/MinD/ParA_Nub-bd_dom"/>
</dbReference>
<gene>
    <name evidence="2" type="ORF">SAMN04488502_11635</name>
</gene>
<dbReference type="GO" id="GO:0009898">
    <property type="term" value="C:cytoplasmic side of plasma membrane"/>
    <property type="evidence" value="ECO:0007669"/>
    <property type="project" value="TreeGrafter"/>
</dbReference>
<dbReference type="GO" id="GO:0005524">
    <property type="term" value="F:ATP binding"/>
    <property type="evidence" value="ECO:0007669"/>
    <property type="project" value="TreeGrafter"/>
</dbReference>
<dbReference type="OrthoDB" id="9794577at2"/>
<dbReference type="EMBL" id="FNHB01000016">
    <property type="protein sequence ID" value="SDN27626.1"/>
    <property type="molecule type" value="Genomic_DNA"/>
</dbReference>
<dbReference type="RefSeq" id="WP_092075025.1">
    <property type="nucleotide sequence ID" value="NZ_FNHB01000016.1"/>
</dbReference>
<evidence type="ECO:0000313" key="3">
    <source>
        <dbReference type="Proteomes" id="UP000214880"/>
    </source>
</evidence>
<dbReference type="PANTHER" id="PTHR43384">
    <property type="entry name" value="SEPTUM SITE-DETERMINING PROTEIN MIND HOMOLOG, CHLOROPLASTIC-RELATED"/>
    <property type="match status" value="1"/>
</dbReference>
<dbReference type="SUPFAM" id="SSF52540">
    <property type="entry name" value="P-loop containing nucleoside triphosphate hydrolases"/>
    <property type="match status" value="1"/>
</dbReference>
<dbReference type="Pfam" id="PF01656">
    <property type="entry name" value="CbiA"/>
    <property type="match status" value="1"/>
</dbReference>
<dbReference type="InterPro" id="IPR027417">
    <property type="entry name" value="P-loop_NTPase"/>
</dbReference>
<organism evidence="2 3">
    <name type="scientific">Dendrosporobacter quercicolus</name>
    <dbReference type="NCBI Taxonomy" id="146817"/>
    <lineage>
        <taxon>Bacteria</taxon>
        <taxon>Bacillati</taxon>
        <taxon>Bacillota</taxon>
        <taxon>Negativicutes</taxon>
        <taxon>Selenomonadales</taxon>
        <taxon>Sporomusaceae</taxon>
        <taxon>Dendrosporobacter</taxon>
    </lineage>
</organism>